<name>A0A9Q0ZJ11_SALVM</name>
<dbReference type="PANTHER" id="PTHR19317:SF84">
    <property type="entry name" value="PRA1 FAMILY PROTEIN"/>
    <property type="match status" value="1"/>
</dbReference>
<organism evidence="8 9">
    <name type="scientific">Salix viminalis</name>
    <name type="common">Common osier</name>
    <name type="synonym">Basket willow</name>
    <dbReference type="NCBI Taxonomy" id="40686"/>
    <lineage>
        <taxon>Eukaryota</taxon>
        <taxon>Viridiplantae</taxon>
        <taxon>Streptophyta</taxon>
        <taxon>Embryophyta</taxon>
        <taxon>Tracheophyta</taxon>
        <taxon>Spermatophyta</taxon>
        <taxon>Magnoliopsida</taxon>
        <taxon>eudicotyledons</taxon>
        <taxon>Gunneridae</taxon>
        <taxon>Pentapetalae</taxon>
        <taxon>rosids</taxon>
        <taxon>fabids</taxon>
        <taxon>Malpighiales</taxon>
        <taxon>Salicaceae</taxon>
        <taxon>Saliceae</taxon>
        <taxon>Salix</taxon>
    </lineage>
</organism>
<dbReference type="GO" id="GO:0005794">
    <property type="term" value="C:Golgi apparatus"/>
    <property type="evidence" value="ECO:0007669"/>
    <property type="project" value="TreeGrafter"/>
</dbReference>
<comment type="caution">
    <text evidence="8">The sequence shown here is derived from an EMBL/GenBank/DDBJ whole genome shotgun (WGS) entry which is preliminary data.</text>
</comment>
<proteinExistence type="inferred from homology"/>
<dbReference type="InterPro" id="IPR004895">
    <property type="entry name" value="Prenylated_rab_accept_PRA1"/>
</dbReference>
<evidence type="ECO:0000256" key="5">
    <source>
        <dbReference type="ARBA" id="ARBA00022989"/>
    </source>
</evidence>
<reference evidence="8" key="2">
    <citation type="journal article" date="2023" name="Int. J. Mol. Sci.">
        <title>De Novo Assembly and Annotation of 11 Diverse Shrub Willow (Salix) Genomes Reveals Novel Gene Organization in Sex-Linked Regions.</title>
        <authorList>
            <person name="Hyden B."/>
            <person name="Feng K."/>
            <person name="Yates T.B."/>
            <person name="Jawdy S."/>
            <person name="Cereghino C."/>
            <person name="Smart L.B."/>
            <person name="Muchero W."/>
        </authorList>
    </citation>
    <scope>NUCLEOTIDE SEQUENCE [LARGE SCALE GENOMIC DNA]</scope>
    <source>
        <tissue evidence="8">Shoot tip</tissue>
    </source>
</reference>
<evidence type="ECO:0000256" key="4">
    <source>
        <dbReference type="ARBA" id="ARBA00022692"/>
    </source>
</evidence>
<evidence type="ECO:0000256" key="6">
    <source>
        <dbReference type="ARBA" id="ARBA00023136"/>
    </source>
</evidence>
<keyword evidence="7" id="KW-0813">Transport</keyword>
<evidence type="ECO:0000313" key="8">
    <source>
        <dbReference type="EMBL" id="KAJ6736198.1"/>
    </source>
</evidence>
<feature type="transmembrane region" description="Helical" evidence="7">
    <location>
        <begin position="89"/>
        <end position="105"/>
    </location>
</feature>
<dbReference type="Pfam" id="PF03208">
    <property type="entry name" value="PRA1"/>
    <property type="match status" value="1"/>
</dbReference>
<evidence type="ECO:0000256" key="2">
    <source>
        <dbReference type="ARBA" id="ARBA00004127"/>
    </source>
</evidence>
<keyword evidence="4 7" id="KW-0812">Transmembrane</keyword>
<dbReference type="GO" id="GO:0005783">
    <property type="term" value="C:endoplasmic reticulum"/>
    <property type="evidence" value="ECO:0007669"/>
    <property type="project" value="TreeGrafter"/>
</dbReference>
<evidence type="ECO:0000256" key="7">
    <source>
        <dbReference type="RuleBase" id="RU363107"/>
    </source>
</evidence>
<feature type="transmembrane region" description="Helical" evidence="7">
    <location>
        <begin position="140"/>
        <end position="160"/>
    </location>
</feature>
<reference evidence="8" key="1">
    <citation type="submission" date="2022-11" db="EMBL/GenBank/DDBJ databases">
        <authorList>
            <person name="Hyden B.L."/>
            <person name="Feng K."/>
            <person name="Yates T."/>
            <person name="Jawdy S."/>
            <person name="Smart L.B."/>
            <person name="Muchero W."/>
        </authorList>
    </citation>
    <scope>NUCLEOTIDE SEQUENCE</scope>
    <source>
        <tissue evidence="8">Shoot tip</tissue>
    </source>
</reference>
<dbReference type="AlphaFoldDB" id="A0A9Q0ZJ11"/>
<evidence type="ECO:0000313" key="9">
    <source>
        <dbReference type="Proteomes" id="UP001151529"/>
    </source>
</evidence>
<keyword evidence="6 7" id="KW-0472">Membrane</keyword>
<keyword evidence="9" id="KW-1185">Reference proteome</keyword>
<comment type="function">
    <text evidence="1 7">May be involved in both secretory and endocytic intracellular trafficking in the endosomal/prevacuolar compartments.</text>
</comment>
<dbReference type="GO" id="GO:0016192">
    <property type="term" value="P:vesicle-mediated transport"/>
    <property type="evidence" value="ECO:0007669"/>
    <property type="project" value="TreeGrafter"/>
</dbReference>
<dbReference type="OrthoDB" id="63113at2759"/>
<feature type="transmembrane region" description="Helical" evidence="7">
    <location>
        <begin position="64"/>
        <end position="83"/>
    </location>
</feature>
<accession>A0A9Q0ZJ11</accession>
<dbReference type="Proteomes" id="UP001151529">
    <property type="component" value="Chromosome 5"/>
</dbReference>
<comment type="similarity">
    <text evidence="3 7">Belongs to the PRA1 family.</text>
</comment>
<dbReference type="GO" id="GO:0016020">
    <property type="term" value="C:membrane"/>
    <property type="evidence" value="ECO:0007669"/>
    <property type="project" value="UniProtKB-SubCell"/>
</dbReference>
<gene>
    <name evidence="8" type="ORF">OIU85_018405</name>
</gene>
<protein>
    <recommendedName>
        <fullName evidence="7">PRA1 family protein</fullName>
    </recommendedName>
</protein>
<dbReference type="PANTHER" id="PTHR19317">
    <property type="entry name" value="PRENYLATED RAB ACCEPTOR 1-RELATED"/>
    <property type="match status" value="1"/>
</dbReference>
<sequence>MTSPAPYNSLPATAPPSTFLTRSASTTTNFFATRRPWRELIEFSSFTRPLSFGEATIRVKRNLYYFRVNYTMIILSILFLSLLWHPLSMIVFLIVFVGWFFLYFFRDQPLVIIGRSIDDRLVLGELRICMWRSMISLMKACFLLWGVLWNLISAGAADILSDQRGVFINLGLEREPWLVSYKSPSEILAHRCHC</sequence>
<evidence type="ECO:0000256" key="3">
    <source>
        <dbReference type="ARBA" id="ARBA00006483"/>
    </source>
</evidence>
<dbReference type="EMBL" id="JAPFFL010000003">
    <property type="protein sequence ID" value="KAJ6736198.1"/>
    <property type="molecule type" value="Genomic_DNA"/>
</dbReference>
<keyword evidence="5 7" id="KW-1133">Transmembrane helix</keyword>
<evidence type="ECO:0000256" key="1">
    <source>
        <dbReference type="ARBA" id="ARBA00002501"/>
    </source>
</evidence>
<comment type="subcellular location">
    <subcellularLocation>
        <location evidence="2">Endomembrane system</location>
        <topology evidence="2">Multi-pass membrane protein</topology>
    </subcellularLocation>
    <subcellularLocation>
        <location evidence="7">Membrane</location>
        <topology evidence="7">Multi-pass membrane protein</topology>
    </subcellularLocation>
</comment>